<dbReference type="Proteomes" id="UP000617628">
    <property type="component" value="Unassembled WGS sequence"/>
</dbReference>
<sequence>MAALLARAAAKEKEYPHAYLADKRIPSLQQRFESASNLAQKFESGYNLAETQIQANQNLDAIQTLDTIDNLLASIPTELKAQHFDPLIKRAKALAWLRQGEQENCVLHHSSDSCLFPISGSGVHTEQTPSESALALYLAQLESNSKLRKEQWLAHIAAMTLGNWEERIPNNFQIDPKKFESDYLLPRFTDVAQTAGVDHQSLSGGGATIDFDNDGFLDLVTSSWGLEDQIKFYRNRGNGTFEDKTEDAGLEGITGGLNLIVADYNNDGFQDILILRGAWLNKWGYQPNSLLRNNRDGTFQDVTKTSGLLSFHPTQTAVFADFNLDGWLDLFIGNETTPGDTHNCELYLSNRDGTFRDATRASGIKINAWIKGIAAGDYDNDGYPDLFLSALGQSNILLHNDGVASGDGWQFTDTTQRAGVAEPIHSFPCWFWDYDNDGWEDLFVAGFKINDSGDVAAAYLGEATGLETPRLYRNNRDGTFSDVSKGAGLEHCWLPMGANFGDLDNDGYLDFYVGTGDTPMDTILPNKMYRNNAGQGFQDVTTAGGFGHLQKGHAISFADFDNDGDQDVHIVMGGAYSGDRYMNALFQNPGNQNNWLKLSLEGTDSNRDATGARIELTVSDKNGVERSIHRTVTTGGSFGCNPKRLEIGLGSADKIMQLYIQWPSGKQQIFTKATPNRFYKVLESSSQLAHLTLPATELCESKTPQETHEH</sequence>
<dbReference type="Pfam" id="PF07593">
    <property type="entry name" value="UnbV_ASPIC"/>
    <property type="match status" value="1"/>
</dbReference>
<keyword evidence="4" id="KW-1185">Reference proteome</keyword>
<dbReference type="InterPro" id="IPR013517">
    <property type="entry name" value="FG-GAP"/>
</dbReference>
<organism evidence="3 4">
    <name type="scientific">Pelagicoccus mobilis</name>
    <dbReference type="NCBI Taxonomy" id="415221"/>
    <lineage>
        <taxon>Bacteria</taxon>
        <taxon>Pseudomonadati</taxon>
        <taxon>Verrucomicrobiota</taxon>
        <taxon>Opitutia</taxon>
        <taxon>Puniceicoccales</taxon>
        <taxon>Pelagicoccaceae</taxon>
        <taxon>Pelagicoccus</taxon>
    </lineage>
</organism>
<accession>A0A934VRA4</accession>
<dbReference type="InterPro" id="IPR028994">
    <property type="entry name" value="Integrin_alpha_N"/>
</dbReference>
<dbReference type="EMBL" id="JAENIL010000042">
    <property type="protein sequence ID" value="MBK1879187.1"/>
    <property type="molecule type" value="Genomic_DNA"/>
</dbReference>
<dbReference type="InterPro" id="IPR027039">
    <property type="entry name" value="Crtac1"/>
</dbReference>
<keyword evidence="1" id="KW-0732">Signal</keyword>
<comment type="caution">
    <text evidence="3">The sequence shown here is derived from an EMBL/GenBank/DDBJ whole genome shotgun (WGS) entry which is preliminary data.</text>
</comment>
<evidence type="ECO:0000313" key="3">
    <source>
        <dbReference type="EMBL" id="MBK1879187.1"/>
    </source>
</evidence>
<proteinExistence type="predicted"/>
<reference evidence="3" key="1">
    <citation type="submission" date="2021-01" db="EMBL/GenBank/DDBJ databases">
        <title>Modified the classification status of verrucomicrobia.</title>
        <authorList>
            <person name="Feng X."/>
        </authorList>
    </citation>
    <scope>NUCLEOTIDE SEQUENCE</scope>
    <source>
        <strain evidence="3">KCTC 13126</strain>
    </source>
</reference>
<dbReference type="AlphaFoldDB" id="A0A934VRA4"/>
<dbReference type="Gene3D" id="2.130.10.130">
    <property type="entry name" value="Integrin alpha, N-terminal"/>
    <property type="match status" value="2"/>
</dbReference>
<dbReference type="SUPFAM" id="SSF69318">
    <property type="entry name" value="Integrin alpha N-terminal domain"/>
    <property type="match status" value="2"/>
</dbReference>
<evidence type="ECO:0000259" key="2">
    <source>
        <dbReference type="Pfam" id="PF07593"/>
    </source>
</evidence>
<dbReference type="InterPro" id="IPR011519">
    <property type="entry name" value="UnbV_ASPIC"/>
</dbReference>
<name>A0A934VRA4_9BACT</name>
<dbReference type="Pfam" id="PF13517">
    <property type="entry name" value="FG-GAP_3"/>
    <property type="match status" value="3"/>
</dbReference>
<feature type="domain" description="ASPIC/UnbV" evidence="2">
    <location>
        <begin position="609"/>
        <end position="679"/>
    </location>
</feature>
<dbReference type="RefSeq" id="WP_200357399.1">
    <property type="nucleotide sequence ID" value="NZ_JAENIL010000042.1"/>
</dbReference>
<dbReference type="PANTHER" id="PTHR16026">
    <property type="entry name" value="CARTILAGE ACIDIC PROTEIN 1"/>
    <property type="match status" value="1"/>
</dbReference>
<gene>
    <name evidence="3" type="ORF">JIN87_20040</name>
</gene>
<dbReference type="PANTHER" id="PTHR16026:SF0">
    <property type="entry name" value="CARTILAGE ACIDIC PROTEIN 1"/>
    <property type="match status" value="1"/>
</dbReference>
<evidence type="ECO:0000256" key="1">
    <source>
        <dbReference type="ARBA" id="ARBA00022729"/>
    </source>
</evidence>
<evidence type="ECO:0000313" key="4">
    <source>
        <dbReference type="Proteomes" id="UP000617628"/>
    </source>
</evidence>
<protein>
    <submittedName>
        <fullName evidence="3">CRTAC1 family protein</fullName>
    </submittedName>
</protein>